<dbReference type="InterPro" id="IPR012677">
    <property type="entry name" value="Nucleotide-bd_a/b_plait_sf"/>
</dbReference>
<dbReference type="CDD" id="cd12530">
    <property type="entry name" value="RRM3_EAR1_like"/>
    <property type="match status" value="1"/>
</dbReference>
<organism evidence="5 6">
    <name type="scientific">Microthlaspi erraticum</name>
    <dbReference type="NCBI Taxonomy" id="1685480"/>
    <lineage>
        <taxon>Eukaryota</taxon>
        <taxon>Viridiplantae</taxon>
        <taxon>Streptophyta</taxon>
        <taxon>Embryophyta</taxon>
        <taxon>Tracheophyta</taxon>
        <taxon>Spermatophyta</taxon>
        <taxon>Magnoliopsida</taxon>
        <taxon>eudicotyledons</taxon>
        <taxon>Gunneridae</taxon>
        <taxon>Pentapetalae</taxon>
        <taxon>rosids</taxon>
        <taxon>malvids</taxon>
        <taxon>Brassicales</taxon>
        <taxon>Brassicaceae</taxon>
        <taxon>Coluteocarpeae</taxon>
        <taxon>Microthlaspi</taxon>
    </lineage>
</organism>
<dbReference type="SUPFAM" id="SSF54928">
    <property type="entry name" value="RNA-binding domain, RBD"/>
    <property type="match status" value="3"/>
</dbReference>
<proteinExistence type="predicted"/>
<feature type="compositionally biased region" description="Basic residues" evidence="3">
    <location>
        <begin position="303"/>
        <end position="312"/>
    </location>
</feature>
<dbReference type="OrthoDB" id="417481at2759"/>
<name>A0A6D2L1D5_9BRAS</name>
<dbReference type="InterPro" id="IPR034458">
    <property type="entry name" value="EAR1-like_RRM3"/>
</dbReference>
<evidence type="ECO:0000256" key="3">
    <source>
        <dbReference type="SAM" id="MobiDB-lite"/>
    </source>
</evidence>
<dbReference type="InterPro" id="IPR007201">
    <property type="entry name" value="Mei2-like_Rrm_C"/>
</dbReference>
<reference evidence="5" key="1">
    <citation type="submission" date="2020-01" db="EMBL/GenBank/DDBJ databases">
        <authorList>
            <person name="Mishra B."/>
        </authorList>
    </citation>
    <scope>NUCLEOTIDE SEQUENCE [LARGE SCALE GENOMIC DNA]</scope>
</reference>
<dbReference type="InterPro" id="IPR000504">
    <property type="entry name" value="RRM_dom"/>
</dbReference>
<keyword evidence="1 2" id="KW-0694">RNA-binding</keyword>
<dbReference type="GO" id="GO:0003723">
    <property type="term" value="F:RNA binding"/>
    <property type="evidence" value="ECO:0007669"/>
    <property type="project" value="UniProtKB-UniRule"/>
</dbReference>
<accession>A0A6D2L1D5</accession>
<dbReference type="Proteomes" id="UP000467841">
    <property type="component" value="Unassembled WGS sequence"/>
</dbReference>
<sequence>MSLAGYTGNLNPTAPVFLPANLQPIPFFIPTTIYLSLPLPPPHCPSFHSIFAGALPPPPLPDFHPTSFTPTRALVLLPVPTDVTETSLRRDLEVFGEVRGVQMERADEGIVTVHFYDLRDSQRALREIRDCHMHHHHHQRFGYTAARGGLVSGTTVWAHFVFPQLTAVPGGNNQGSLVVMNLKPTVSSTTLRRIFKLYGEVKELRETPFKKEQRFVEFFDVRDAALALREMDGKSIDGKPILIQFSRPGGLSRKFFLASRFNKSFLFNNHYQPPPPPHYHRRLPSPAIKVKPSTQRYDQPKTNKNKRSMKKKKMNVKDNGCFTINEDANFGAGRTTVMIRNIPNKYTHWMFLEMMDTHCNECNQKIIMEGNNTPMSSYDFVYLPIDFKSKCNLGYAFVNMTTPEAVLRLYKAFHNQHWSAFKSRKICEVAYARIQGIELVKEHFRNLRLPGVEMVKLMPVVFSPPRDGRLLTVPVSIGVDLGTKPVEDSCHSSDETETVMSCSSSDKSSDGSDGCFLGERIKNGGVCSDDESINSDV</sequence>
<evidence type="ECO:0000259" key="4">
    <source>
        <dbReference type="PROSITE" id="PS50102"/>
    </source>
</evidence>
<dbReference type="SMART" id="SM00360">
    <property type="entry name" value="RRM"/>
    <property type="match status" value="2"/>
</dbReference>
<dbReference type="AlphaFoldDB" id="A0A6D2L1D5"/>
<feature type="domain" description="RRM" evidence="4">
    <location>
        <begin position="175"/>
        <end position="248"/>
    </location>
</feature>
<dbReference type="PANTHER" id="PTHR23189">
    <property type="entry name" value="RNA RECOGNITION MOTIF-CONTAINING"/>
    <property type="match status" value="1"/>
</dbReference>
<dbReference type="EMBL" id="CACVBM020001718">
    <property type="protein sequence ID" value="CAA7058310.1"/>
    <property type="molecule type" value="Genomic_DNA"/>
</dbReference>
<evidence type="ECO:0000313" key="6">
    <source>
        <dbReference type="Proteomes" id="UP000467841"/>
    </source>
</evidence>
<feature type="compositionally biased region" description="Low complexity" evidence="3">
    <location>
        <begin position="501"/>
        <end position="513"/>
    </location>
</feature>
<keyword evidence="6" id="KW-1185">Reference proteome</keyword>
<dbReference type="FunFam" id="3.30.70.330:FF:001402">
    <property type="entry name" value="Terminal EAR1-like 1"/>
    <property type="match status" value="1"/>
</dbReference>
<protein>
    <recommendedName>
        <fullName evidence="4">RRM domain-containing protein</fullName>
    </recommendedName>
</protein>
<feature type="region of interest" description="Disordered" evidence="3">
    <location>
        <begin position="488"/>
        <end position="513"/>
    </location>
</feature>
<dbReference type="Pfam" id="PF04059">
    <property type="entry name" value="RRM_2"/>
    <property type="match status" value="1"/>
</dbReference>
<dbReference type="InterPro" id="IPR035979">
    <property type="entry name" value="RBD_domain_sf"/>
</dbReference>
<dbReference type="Pfam" id="PF00076">
    <property type="entry name" value="RRM_1"/>
    <property type="match status" value="1"/>
</dbReference>
<dbReference type="PROSITE" id="PS50102">
    <property type="entry name" value="RRM"/>
    <property type="match status" value="1"/>
</dbReference>
<comment type="caution">
    <text evidence="5">The sequence shown here is derived from an EMBL/GenBank/DDBJ whole genome shotgun (WGS) entry which is preliminary data.</text>
</comment>
<dbReference type="Gene3D" id="3.30.70.330">
    <property type="match status" value="2"/>
</dbReference>
<evidence type="ECO:0000256" key="1">
    <source>
        <dbReference type="ARBA" id="ARBA00022884"/>
    </source>
</evidence>
<evidence type="ECO:0000313" key="5">
    <source>
        <dbReference type="EMBL" id="CAA7058310.1"/>
    </source>
</evidence>
<feature type="region of interest" description="Disordered" evidence="3">
    <location>
        <begin position="290"/>
        <end position="312"/>
    </location>
</feature>
<gene>
    <name evidence="5" type="ORF">MERR_LOCUS45546</name>
</gene>
<evidence type="ECO:0000256" key="2">
    <source>
        <dbReference type="PROSITE-ProRule" id="PRU00176"/>
    </source>
</evidence>